<keyword evidence="7" id="KW-1185">Reference proteome</keyword>
<gene>
    <name evidence="6" type="ORF">E1286_21945</name>
</gene>
<dbReference type="SUPFAM" id="SSF56281">
    <property type="entry name" value="Metallo-hydrolase/oxidoreductase"/>
    <property type="match status" value="1"/>
</dbReference>
<evidence type="ECO:0000259" key="5">
    <source>
        <dbReference type="SMART" id="SM00849"/>
    </source>
</evidence>
<keyword evidence="4" id="KW-0862">Zinc</keyword>
<name>A0A4R4YR94_9ACTN</name>
<dbReference type="Gene3D" id="3.60.15.10">
    <property type="entry name" value="Ribonuclease Z/Hydroxyacylglutathione hydrolase-like"/>
    <property type="match status" value="2"/>
</dbReference>
<comment type="caution">
    <text evidence="6">The sequence shown here is derived from an EMBL/GenBank/DDBJ whole genome shotgun (WGS) entry which is preliminary data.</text>
</comment>
<dbReference type="Proteomes" id="UP000295302">
    <property type="component" value="Unassembled WGS sequence"/>
</dbReference>
<dbReference type="PANTHER" id="PTHR42978:SF6">
    <property type="entry name" value="QUORUM-QUENCHING LACTONASE YTNP-RELATED"/>
    <property type="match status" value="1"/>
</dbReference>
<keyword evidence="3 6" id="KW-0378">Hydrolase</keyword>
<evidence type="ECO:0000256" key="3">
    <source>
        <dbReference type="ARBA" id="ARBA00022801"/>
    </source>
</evidence>
<feature type="domain" description="Metallo-beta-lactamase" evidence="5">
    <location>
        <begin position="61"/>
        <end position="291"/>
    </location>
</feature>
<dbReference type="InterPro" id="IPR036866">
    <property type="entry name" value="RibonucZ/Hydroxyglut_hydro"/>
</dbReference>
<dbReference type="InterPro" id="IPR001279">
    <property type="entry name" value="Metallo-B-lactamas"/>
</dbReference>
<dbReference type="Pfam" id="PF00753">
    <property type="entry name" value="Lactamase_B"/>
    <property type="match status" value="1"/>
</dbReference>
<keyword evidence="2" id="KW-0479">Metal-binding</keyword>
<accession>A0A4R4YR94</accession>
<dbReference type="OrthoDB" id="5177904at2"/>
<sequence length="299" mass="31546">MSLSVPRLRIGSTEIIALADGEGPFFSPRAEAFPEATAAQWAEADRYDPGAVDAEGRWRLQFRAYAIHSDKGLTIVDAGIGPADGPAVSWAPVPGALPESLATAGIDPAEVDTVVLTHLHTDHVGWAVVTEAAVPSAGGAVDVNASTGSAVAGVPAPGSATSDRRPYFPNAEYLLQRAEFDALDALNPQLRETLTDPLAAAGRLRLLDGDTPLRAGRTVATPGHTPGHQSVLVADGRELALVTGDLLVHALQLLHPELAYSHEIDPEAARRSRERMFARETATRLHLATPHLTEPFISA</sequence>
<dbReference type="GO" id="GO:0016787">
    <property type="term" value="F:hydrolase activity"/>
    <property type="evidence" value="ECO:0007669"/>
    <property type="project" value="UniProtKB-KW"/>
</dbReference>
<organism evidence="6 7">
    <name type="scientific">Nonomuraea terrae</name>
    <dbReference type="NCBI Taxonomy" id="2530383"/>
    <lineage>
        <taxon>Bacteria</taxon>
        <taxon>Bacillati</taxon>
        <taxon>Actinomycetota</taxon>
        <taxon>Actinomycetes</taxon>
        <taxon>Streptosporangiales</taxon>
        <taxon>Streptosporangiaceae</taxon>
        <taxon>Nonomuraea</taxon>
    </lineage>
</organism>
<dbReference type="SMART" id="SM00849">
    <property type="entry name" value="Lactamase_B"/>
    <property type="match status" value="1"/>
</dbReference>
<evidence type="ECO:0000256" key="2">
    <source>
        <dbReference type="ARBA" id="ARBA00022723"/>
    </source>
</evidence>
<proteinExistence type="inferred from homology"/>
<dbReference type="RefSeq" id="WP_132615310.1">
    <property type="nucleotide sequence ID" value="NZ_SMKQ01000067.1"/>
</dbReference>
<evidence type="ECO:0000256" key="4">
    <source>
        <dbReference type="ARBA" id="ARBA00022833"/>
    </source>
</evidence>
<dbReference type="InterPro" id="IPR051013">
    <property type="entry name" value="MBL_superfamily_lactonases"/>
</dbReference>
<comment type="similarity">
    <text evidence="1">Belongs to the metallo-beta-lactamase superfamily.</text>
</comment>
<dbReference type="PANTHER" id="PTHR42978">
    <property type="entry name" value="QUORUM-QUENCHING LACTONASE YTNP-RELATED-RELATED"/>
    <property type="match status" value="1"/>
</dbReference>
<reference evidence="6 7" key="1">
    <citation type="submission" date="2019-03" db="EMBL/GenBank/DDBJ databases">
        <title>Draft genome sequences of novel Actinobacteria.</title>
        <authorList>
            <person name="Sahin N."/>
            <person name="Ay H."/>
            <person name="Saygin H."/>
        </authorList>
    </citation>
    <scope>NUCLEOTIDE SEQUENCE [LARGE SCALE GENOMIC DNA]</scope>
    <source>
        <strain evidence="6 7">CH32</strain>
    </source>
</reference>
<evidence type="ECO:0000313" key="6">
    <source>
        <dbReference type="EMBL" id="TDD46072.1"/>
    </source>
</evidence>
<protein>
    <submittedName>
        <fullName evidence="6">MBL fold metallo-hydrolase</fullName>
    </submittedName>
</protein>
<dbReference type="EMBL" id="SMKQ01000067">
    <property type="protein sequence ID" value="TDD46072.1"/>
    <property type="molecule type" value="Genomic_DNA"/>
</dbReference>
<evidence type="ECO:0000256" key="1">
    <source>
        <dbReference type="ARBA" id="ARBA00007749"/>
    </source>
</evidence>
<evidence type="ECO:0000313" key="7">
    <source>
        <dbReference type="Proteomes" id="UP000295302"/>
    </source>
</evidence>
<dbReference type="GO" id="GO:0046872">
    <property type="term" value="F:metal ion binding"/>
    <property type="evidence" value="ECO:0007669"/>
    <property type="project" value="UniProtKB-KW"/>
</dbReference>
<dbReference type="AlphaFoldDB" id="A0A4R4YR94"/>